<accession>A0AAW2UFC1</accession>
<keyword evidence="1" id="KW-0677">Repeat</keyword>
<evidence type="ECO:0000313" key="4">
    <source>
        <dbReference type="EMBL" id="KAL0415595.1"/>
    </source>
</evidence>
<feature type="compositionally biased region" description="Basic residues" evidence="2">
    <location>
        <begin position="56"/>
        <end position="68"/>
    </location>
</feature>
<dbReference type="InterPro" id="IPR013761">
    <property type="entry name" value="SAM/pointed_sf"/>
</dbReference>
<dbReference type="SUPFAM" id="SSF47769">
    <property type="entry name" value="SAM/Pointed domain"/>
    <property type="match status" value="1"/>
</dbReference>
<feature type="region of interest" description="Disordered" evidence="2">
    <location>
        <begin position="1"/>
        <end position="86"/>
    </location>
</feature>
<feature type="compositionally biased region" description="Basic and acidic residues" evidence="2">
    <location>
        <begin position="216"/>
        <end position="227"/>
    </location>
</feature>
<name>A0AAW2UFC1_9LAMI</name>
<evidence type="ECO:0000259" key="3">
    <source>
        <dbReference type="PROSITE" id="PS50105"/>
    </source>
</evidence>
<dbReference type="InterPro" id="IPR001660">
    <property type="entry name" value="SAM"/>
</dbReference>
<dbReference type="Pfam" id="PF07647">
    <property type="entry name" value="SAM_2"/>
    <property type="match status" value="1"/>
</dbReference>
<protein>
    <recommendedName>
        <fullName evidence="3">SAM domain-containing protein</fullName>
    </recommendedName>
</protein>
<evidence type="ECO:0000256" key="1">
    <source>
        <dbReference type="ARBA" id="ARBA00022737"/>
    </source>
</evidence>
<proteinExistence type="predicted"/>
<reference evidence="4" key="2">
    <citation type="journal article" date="2024" name="Plant">
        <title>Genomic evolution and insights into agronomic trait innovations of Sesamum species.</title>
        <authorList>
            <person name="Miao H."/>
            <person name="Wang L."/>
            <person name="Qu L."/>
            <person name="Liu H."/>
            <person name="Sun Y."/>
            <person name="Le M."/>
            <person name="Wang Q."/>
            <person name="Wei S."/>
            <person name="Zheng Y."/>
            <person name="Lin W."/>
            <person name="Duan Y."/>
            <person name="Cao H."/>
            <person name="Xiong S."/>
            <person name="Wang X."/>
            <person name="Wei L."/>
            <person name="Li C."/>
            <person name="Ma Q."/>
            <person name="Ju M."/>
            <person name="Zhao R."/>
            <person name="Li G."/>
            <person name="Mu C."/>
            <person name="Tian Q."/>
            <person name="Mei H."/>
            <person name="Zhang T."/>
            <person name="Gao T."/>
            <person name="Zhang H."/>
        </authorList>
    </citation>
    <scope>NUCLEOTIDE SEQUENCE</scope>
    <source>
        <strain evidence="4">KEN1</strain>
    </source>
</reference>
<dbReference type="AlphaFoldDB" id="A0AAW2UFC1"/>
<gene>
    <name evidence="4" type="ORF">Slati_3391400</name>
</gene>
<dbReference type="Gene3D" id="1.10.150.50">
    <property type="entry name" value="Transcription Factor, Ets-1"/>
    <property type="match status" value="1"/>
</dbReference>
<dbReference type="EMBL" id="JACGWN010000012">
    <property type="protein sequence ID" value="KAL0415595.1"/>
    <property type="molecule type" value="Genomic_DNA"/>
</dbReference>
<feature type="region of interest" description="Disordered" evidence="2">
    <location>
        <begin position="98"/>
        <end position="227"/>
    </location>
</feature>
<dbReference type="PROSITE" id="PS50105">
    <property type="entry name" value="SAM_DOMAIN"/>
    <property type="match status" value="1"/>
</dbReference>
<dbReference type="PANTHER" id="PTHR10627">
    <property type="entry name" value="SCP160"/>
    <property type="match status" value="1"/>
</dbReference>
<feature type="compositionally biased region" description="Polar residues" evidence="2">
    <location>
        <begin position="165"/>
        <end position="181"/>
    </location>
</feature>
<dbReference type="PANTHER" id="PTHR10627:SF69">
    <property type="entry name" value="PROTEIN BICAUDAL C"/>
    <property type="match status" value="1"/>
</dbReference>
<comment type="caution">
    <text evidence="4">The sequence shown here is derived from an EMBL/GenBank/DDBJ whole genome shotgun (WGS) entry which is preliminary data.</text>
</comment>
<sequence>MQNGGGETAAAEVNVGPTKRMRRPSVRLHQPYYENPGHRKLRQQWKAIKEDTGGARKPRTAKTAHAKSKKNDGVSDSSKGEMEGLNFDDDVAIGNWKNFNAANRDRDFKRKRVRPSSSKKWASMKSRDNEDPEIEKFPLSSGGESGKQGEAEEGEEEENLGANGINSNLVVENSDPSSPNCSFGDDDGNDNDNVGGNLQMKQRGWRNGPYLDQMGDEGRPAEGESYRDSDGVRLWLNQLGLGKYASLFEVHEVDDEVLPFLTLEDLKDMGINAVGSRRKMFSSIQKLSKGFM</sequence>
<feature type="compositionally biased region" description="Basic and acidic residues" evidence="2">
    <location>
        <begin position="69"/>
        <end position="82"/>
    </location>
</feature>
<feature type="domain" description="SAM" evidence="3">
    <location>
        <begin position="227"/>
        <end position="290"/>
    </location>
</feature>
<evidence type="ECO:0000256" key="2">
    <source>
        <dbReference type="SAM" id="MobiDB-lite"/>
    </source>
</evidence>
<dbReference type="CDD" id="cd09487">
    <property type="entry name" value="SAM_superfamily"/>
    <property type="match status" value="1"/>
</dbReference>
<organism evidence="4">
    <name type="scientific">Sesamum latifolium</name>
    <dbReference type="NCBI Taxonomy" id="2727402"/>
    <lineage>
        <taxon>Eukaryota</taxon>
        <taxon>Viridiplantae</taxon>
        <taxon>Streptophyta</taxon>
        <taxon>Embryophyta</taxon>
        <taxon>Tracheophyta</taxon>
        <taxon>Spermatophyta</taxon>
        <taxon>Magnoliopsida</taxon>
        <taxon>eudicotyledons</taxon>
        <taxon>Gunneridae</taxon>
        <taxon>Pentapetalae</taxon>
        <taxon>asterids</taxon>
        <taxon>lamiids</taxon>
        <taxon>Lamiales</taxon>
        <taxon>Pedaliaceae</taxon>
        <taxon>Sesamum</taxon>
    </lineage>
</organism>
<reference evidence="4" key="1">
    <citation type="submission" date="2020-06" db="EMBL/GenBank/DDBJ databases">
        <authorList>
            <person name="Li T."/>
            <person name="Hu X."/>
            <person name="Zhang T."/>
            <person name="Song X."/>
            <person name="Zhang H."/>
            <person name="Dai N."/>
            <person name="Sheng W."/>
            <person name="Hou X."/>
            <person name="Wei L."/>
        </authorList>
    </citation>
    <scope>NUCLEOTIDE SEQUENCE</scope>
    <source>
        <strain evidence="4">KEN1</strain>
        <tissue evidence="4">Leaf</tissue>
    </source>
</reference>
<dbReference type="SMART" id="SM00454">
    <property type="entry name" value="SAM"/>
    <property type="match status" value="1"/>
</dbReference>